<dbReference type="AlphaFoldDB" id="A0A0A1UIG9"/>
<feature type="non-terminal residue" evidence="2">
    <location>
        <position position="85"/>
    </location>
</feature>
<comment type="caution">
    <text evidence="2">The sequence shown here is derived from an EMBL/GenBank/DDBJ whole genome shotgun (WGS) entry which is preliminary data.</text>
</comment>
<evidence type="ECO:0000313" key="2">
    <source>
        <dbReference type="EMBL" id="EUC58869.1"/>
    </source>
</evidence>
<feature type="signal peptide" evidence="1">
    <location>
        <begin position="1"/>
        <end position="20"/>
    </location>
</feature>
<dbReference type="OrthoDB" id="3224844at2759"/>
<name>A0A0A1UIG9_9AGAM</name>
<sequence length="85" mass="9137">MKFTIAFALVATCLISQADAKWCCCALNKNSVSCCKKIMGADTFFAPGCGFINGQTCDLGPNGKLQSEFKQCCDYHEGTAQGMCF</sequence>
<keyword evidence="1" id="KW-0732">Signal</keyword>
<evidence type="ECO:0000313" key="3">
    <source>
        <dbReference type="Proteomes" id="UP000030108"/>
    </source>
</evidence>
<dbReference type="EMBL" id="JATN01000321">
    <property type="protein sequence ID" value="EUC58869.1"/>
    <property type="molecule type" value="Genomic_DNA"/>
</dbReference>
<feature type="chain" id="PRO_5001980608" description="Transmembrane protein" evidence="1">
    <location>
        <begin position="21"/>
        <end position="85"/>
    </location>
</feature>
<gene>
    <name evidence="2" type="ORF">RSOL_282760</name>
</gene>
<protein>
    <recommendedName>
        <fullName evidence="4">Transmembrane protein</fullName>
    </recommendedName>
</protein>
<evidence type="ECO:0008006" key="4">
    <source>
        <dbReference type="Google" id="ProtNLM"/>
    </source>
</evidence>
<organism evidence="2 3">
    <name type="scientific">Rhizoctonia solani AG-3 Rhs1AP</name>
    <dbReference type="NCBI Taxonomy" id="1086054"/>
    <lineage>
        <taxon>Eukaryota</taxon>
        <taxon>Fungi</taxon>
        <taxon>Dikarya</taxon>
        <taxon>Basidiomycota</taxon>
        <taxon>Agaricomycotina</taxon>
        <taxon>Agaricomycetes</taxon>
        <taxon>Cantharellales</taxon>
        <taxon>Ceratobasidiaceae</taxon>
        <taxon>Rhizoctonia</taxon>
    </lineage>
</organism>
<evidence type="ECO:0000256" key="1">
    <source>
        <dbReference type="SAM" id="SignalP"/>
    </source>
</evidence>
<dbReference type="Proteomes" id="UP000030108">
    <property type="component" value="Unassembled WGS sequence"/>
</dbReference>
<proteinExistence type="predicted"/>
<accession>A0A0A1UIG9</accession>
<reference evidence="3" key="1">
    <citation type="journal article" date="2014" name="Genome Announc.">
        <title>Draft genome sequence of the plant-pathogenic soil fungus Rhizoctonia solani anastomosis group 3 strain Rhs1AP.</title>
        <authorList>
            <person name="Cubeta M.A."/>
            <person name="Thomas E."/>
            <person name="Dean R.A."/>
            <person name="Jabaji S."/>
            <person name="Neate S.M."/>
            <person name="Tavantzis S."/>
            <person name="Toda T."/>
            <person name="Vilgalys R."/>
            <person name="Bharathan N."/>
            <person name="Fedorova-Abrams N."/>
            <person name="Pakala S.B."/>
            <person name="Pakala S.M."/>
            <person name="Zafar N."/>
            <person name="Joardar V."/>
            <person name="Losada L."/>
            <person name="Nierman W.C."/>
        </authorList>
    </citation>
    <scope>NUCLEOTIDE SEQUENCE [LARGE SCALE GENOMIC DNA]</scope>
    <source>
        <strain evidence="3">AG-3</strain>
    </source>
</reference>